<dbReference type="SMART" id="SM00086">
    <property type="entry name" value="PAC"/>
    <property type="match status" value="2"/>
</dbReference>
<keyword evidence="5" id="KW-0472">Membrane</keyword>
<evidence type="ECO:0000313" key="10">
    <source>
        <dbReference type="EMBL" id="QNT68928.1"/>
    </source>
</evidence>
<dbReference type="Gene3D" id="1.10.287.130">
    <property type="match status" value="1"/>
</dbReference>
<dbReference type="SMART" id="SM00448">
    <property type="entry name" value="REC"/>
    <property type="match status" value="1"/>
</dbReference>
<keyword evidence="5" id="KW-1133">Transmembrane helix</keyword>
<feature type="domain" description="Response regulatory" evidence="7">
    <location>
        <begin position="660"/>
        <end position="776"/>
    </location>
</feature>
<evidence type="ECO:0000259" key="6">
    <source>
        <dbReference type="PROSITE" id="PS50109"/>
    </source>
</evidence>
<protein>
    <recommendedName>
        <fullName evidence="2">histidine kinase</fullName>
        <ecNumber evidence="2">2.7.13.3</ecNumber>
    </recommendedName>
</protein>
<feature type="domain" description="Histidine kinase" evidence="6">
    <location>
        <begin position="415"/>
        <end position="638"/>
    </location>
</feature>
<dbReference type="InterPro" id="IPR004358">
    <property type="entry name" value="Sig_transdc_His_kin-like_C"/>
</dbReference>
<dbReference type="PROSITE" id="PS50110">
    <property type="entry name" value="RESPONSE_REGULATORY"/>
    <property type="match status" value="1"/>
</dbReference>
<dbReference type="Pfam" id="PF13426">
    <property type="entry name" value="PAS_9"/>
    <property type="match status" value="2"/>
</dbReference>
<dbReference type="RefSeq" id="WP_190262438.1">
    <property type="nucleotide sequence ID" value="NZ_CP053923.1"/>
</dbReference>
<dbReference type="EC" id="2.7.13.3" evidence="2"/>
<dbReference type="Pfam" id="PF00512">
    <property type="entry name" value="HisKA"/>
    <property type="match status" value="1"/>
</dbReference>
<dbReference type="PROSITE" id="PS50112">
    <property type="entry name" value="PAS"/>
    <property type="match status" value="2"/>
</dbReference>
<dbReference type="Pfam" id="PF00072">
    <property type="entry name" value="Response_reg"/>
    <property type="match status" value="1"/>
</dbReference>
<dbReference type="SUPFAM" id="SSF47384">
    <property type="entry name" value="Homodimeric domain of signal transducing histidine kinase"/>
    <property type="match status" value="1"/>
</dbReference>
<feature type="domain" description="PAS" evidence="8">
    <location>
        <begin position="175"/>
        <end position="219"/>
    </location>
</feature>
<dbReference type="NCBIfam" id="TIGR00229">
    <property type="entry name" value="sensory_box"/>
    <property type="match status" value="2"/>
</dbReference>
<evidence type="ECO:0000259" key="9">
    <source>
        <dbReference type="PROSITE" id="PS50113"/>
    </source>
</evidence>
<dbReference type="SMART" id="SM00388">
    <property type="entry name" value="HisKA"/>
    <property type="match status" value="1"/>
</dbReference>
<feature type="modified residue" description="4-aspartylphosphate" evidence="4">
    <location>
        <position position="710"/>
    </location>
</feature>
<dbReference type="GO" id="GO:0000155">
    <property type="term" value="F:phosphorelay sensor kinase activity"/>
    <property type="evidence" value="ECO:0007669"/>
    <property type="project" value="InterPro"/>
</dbReference>
<dbReference type="InterPro" id="IPR003594">
    <property type="entry name" value="HATPase_dom"/>
</dbReference>
<accession>A0A7H1MZP2</accession>
<dbReference type="PROSITE" id="PS50109">
    <property type="entry name" value="HIS_KIN"/>
    <property type="match status" value="1"/>
</dbReference>
<dbReference type="Pfam" id="PF13188">
    <property type="entry name" value="PAS_8"/>
    <property type="match status" value="1"/>
</dbReference>
<organism evidence="10 11">
    <name type="scientific">Defluviicoccus vanus</name>
    <dbReference type="NCBI Taxonomy" id="111831"/>
    <lineage>
        <taxon>Bacteria</taxon>
        <taxon>Pseudomonadati</taxon>
        <taxon>Pseudomonadota</taxon>
        <taxon>Alphaproteobacteria</taxon>
        <taxon>Rhodospirillales</taxon>
        <taxon>Rhodospirillaceae</taxon>
        <taxon>Defluviicoccus</taxon>
    </lineage>
</organism>
<feature type="transmembrane region" description="Helical" evidence="5">
    <location>
        <begin position="20"/>
        <end position="40"/>
    </location>
</feature>
<dbReference type="InterPro" id="IPR036890">
    <property type="entry name" value="HATPase_C_sf"/>
</dbReference>
<dbReference type="InterPro" id="IPR005467">
    <property type="entry name" value="His_kinase_dom"/>
</dbReference>
<dbReference type="InterPro" id="IPR001789">
    <property type="entry name" value="Sig_transdc_resp-reg_receiver"/>
</dbReference>
<dbReference type="AlphaFoldDB" id="A0A7H1MZP2"/>
<dbReference type="InterPro" id="IPR036097">
    <property type="entry name" value="HisK_dim/P_sf"/>
</dbReference>
<dbReference type="Pfam" id="PF02518">
    <property type="entry name" value="HATPase_c"/>
    <property type="match status" value="1"/>
</dbReference>
<evidence type="ECO:0000256" key="1">
    <source>
        <dbReference type="ARBA" id="ARBA00000085"/>
    </source>
</evidence>
<evidence type="ECO:0000313" key="11">
    <source>
        <dbReference type="Proteomes" id="UP000516369"/>
    </source>
</evidence>
<evidence type="ECO:0000256" key="4">
    <source>
        <dbReference type="PROSITE-ProRule" id="PRU00169"/>
    </source>
</evidence>
<dbReference type="InterPro" id="IPR000700">
    <property type="entry name" value="PAS-assoc_C"/>
</dbReference>
<evidence type="ECO:0000256" key="2">
    <source>
        <dbReference type="ARBA" id="ARBA00012438"/>
    </source>
</evidence>
<evidence type="ECO:0000259" key="8">
    <source>
        <dbReference type="PROSITE" id="PS50112"/>
    </source>
</evidence>
<comment type="catalytic activity">
    <reaction evidence="1">
        <text>ATP + protein L-histidine = ADP + protein N-phospho-L-histidine.</text>
        <dbReference type="EC" id="2.7.13.3"/>
    </reaction>
</comment>
<dbReference type="PRINTS" id="PR00344">
    <property type="entry name" value="BCTRLSENSOR"/>
</dbReference>
<sequence>MRLDSLREPFVNATRRTALVGIVLIIAGNALFYFIARPVIRRSRARQKRIHELVENTRSVVIILKPTVGGEAFLVCDFNRAAERVFGKDRVDVMGELITDALPGIRATGLLDILRRVSRSGQPENIPAAVYTGEAASRDAVWLELYLYRLSSGELVIIAGDVSNHHQAEEALRESEARWRSIIELHDQAIVIVDQQHDIRFVNRAAVTLFGKTSPNLIGVPFGYPMVQGEVAEIEILRPGKGIAYTEMRVIPMRWSGEEHFLLFLRDVSAYKRAEGDLRKLFQAIEQSPAAVVITDVDGRIEYVNPKFTESTGYTYAEVVGKNPRFLKSGYTPAKDYEEMWRTISSGHVWHGEFYNRRKSGKSFWELVSIAPVRDARGKITHYVAVKEDIDERKATEDRLRHAQKMETIGQLTGGLAHDFNNLLAIIIGNLQLLDEKRDLDGETRELIADALWSAERGAQLTHRLLVFARRQRLNPRVTNLNNVVSEMTGLLRRTIGEKITINEHLAPNLWKAMVDRSQLESSLLNLVVNSRDAMPSGGSLTISTGNTQLPQSPAANVEDATPGDYVVLRVSDSGVGMPQEVLERIFEPFFTTKKLGEGSGLGLSMVYGFVRQSGGQIFVDSVPGEGTTVRLYLPRVVGEEVEESTARLAMGSHTAGGEVVMVVEDDGRVRKTAAAILRKQGYEVVEAPDAASALARIESLPRLDLLFTDVVLPNGRNGVELAEEVLALRPEAQVLFTSGYAMSTLFADSPWDGEVDLLVKPYQRDQLTAKVHELLGRHVAEHAANPGARPA</sequence>
<dbReference type="PANTHER" id="PTHR43065">
    <property type="entry name" value="SENSOR HISTIDINE KINASE"/>
    <property type="match status" value="1"/>
</dbReference>
<dbReference type="KEGG" id="dvn:HQ394_05610"/>
<evidence type="ECO:0000256" key="3">
    <source>
        <dbReference type="ARBA" id="ARBA00022553"/>
    </source>
</evidence>
<dbReference type="InterPro" id="IPR011006">
    <property type="entry name" value="CheY-like_superfamily"/>
</dbReference>
<dbReference type="SUPFAM" id="SSF55874">
    <property type="entry name" value="ATPase domain of HSP90 chaperone/DNA topoisomerase II/histidine kinase"/>
    <property type="match status" value="1"/>
</dbReference>
<feature type="domain" description="PAC" evidence="9">
    <location>
        <begin position="350"/>
        <end position="402"/>
    </location>
</feature>
<dbReference type="SUPFAM" id="SSF52172">
    <property type="entry name" value="CheY-like"/>
    <property type="match status" value="1"/>
</dbReference>
<keyword evidence="11" id="KW-1185">Reference proteome</keyword>
<dbReference type="SMART" id="SM00387">
    <property type="entry name" value="HATPase_c"/>
    <property type="match status" value="1"/>
</dbReference>
<dbReference type="PROSITE" id="PS50113">
    <property type="entry name" value="PAC"/>
    <property type="match status" value="1"/>
</dbReference>
<dbReference type="InterPro" id="IPR001610">
    <property type="entry name" value="PAC"/>
</dbReference>
<dbReference type="SUPFAM" id="SSF55785">
    <property type="entry name" value="PYP-like sensor domain (PAS domain)"/>
    <property type="match status" value="3"/>
</dbReference>
<keyword evidence="3 4" id="KW-0597">Phosphoprotein</keyword>
<dbReference type="InterPro" id="IPR000014">
    <property type="entry name" value="PAS"/>
</dbReference>
<reference evidence="10 11" key="1">
    <citation type="submission" date="2020-05" db="EMBL/GenBank/DDBJ databases">
        <title>Complete closed genome sequence of Defluviicoccus vanus.</title>
        <authorList>
            <person name="Bessarab I."/>
            <person name="Arumugam K."/>
            <person name="Maszenan A.M."/>
            <person name="Seviour R.J."/>
            <person name="Williams R.B."/>
        </authorList>
    </citation>
    <scope>NUCLEOTIDE SEQUENCE [LARGE SCALE GENOMIC DNA]</scope>
    <source>
        <strain evidence="10 11">Ben 114</strain>
    </source>
</reference>
<keyword evidence="5" id="KW-0812">Transmembrane</keyword>
<dbReference type="InterPro" id="IPR035965">
    <property type="entry name" value="PAS-like_dom_sf"/>
</dbReference>
<name>A0A7H1MZP2_9PROT</name>
<dbReference type="EMBL" id="CP053923">
    <property type="protein sequence ID" value="QNT68928.1"/>
    <property type="molecule type" value="Genomic_DNA"/>
</dbReference>
<dbReference type="Gene3D" id="3.30.450.20">
    <property type="entry name" value="PAS domain"/>
    <property type="match status" value="3"/>
</dbReference>
<proteinExistence type="predicted"/>
<evidence type="ECO:0000259" key="7">
    <source>
        <dbReference type="PROSITE" id="PS50110"/>
    </source>
</evidence>
<dbReference type="Gene3D" id="3.30.565.10">
    <property type="entry name" value="Histidine kinase-like ATPase, C-terminal domain"/>
    <property type="match status" value="1"/>
</dbReference>
<feature type="domain" description="PAS" evidence="8">
    <location>
        <begin position="277"/>
        <end position="323"/>
    </location>
</feature>
<dbReference type="InterPro" id="IPR003661">
    <property type="entry name" value="HisK_dim/P_dom"/>
</dbReference>
<evidence type="ECO:0000256" key="5">
    <source>
        <dbReference type="SAM" id="Phobius"/>
    </source>
</evidence>
<dbReference type="CDD" id="cd00130">
    <property type="entry name" value="PAS"/>
    <property type="match status" value="1"/>
</dbReference>
<dbReference type="CDD" id="cd00082">
    <property type="entry name" value="HisKA"/>
    <property type="match status" value="1"/>
</dbReference>
<dbReference type="Proteomes" id="UP000516369">
    <property type="component" value="Chromosome"/>
</dbReference>
<dbReference type="PANTHER" id="PTHR43065:SF42">
    <property type="entry name" value="TWO-COMPONENT SENSOR PPRA"/>
    <property type="match status" value="1"/>
</dbReference>
<dbReference type="Gene3D" id="3.40.50.2300">
    <property type="match status" value="1"/>
</dbReference>
<gene>
    <name evidence="10" type="ORF">HQ394_05610</name>
</gene>
<dbReference type="SMART" id="SM00091">
    <property type="entry name" value="PAS"/>
    <property type="match status" value="3"/>
</dbReference>